<dbReference type="RefSeq" id="WP_311545422.1">
    <property type="nucleotide sequence ID" value="NZ_JAVREK010000011.1"/>
</dbReference>
<organism evidence="1 2">
    <name type="scientific">Streptomonospora wellingtoniae</name>
    <dbReference type="NCBI Taxonomy" id="3075544"/>
    <lineage>
        <taxon>Bacteria</taxon>
        <taxon>Bacillati</taxon>
        <taxon>Actinomycetota</taxon>
        <taxon>Actinomycetes</taxon>
        <taxon>Streptosporangiales</taxon>
        <taxon>Nocardiopsidaceae</taxon>
        <taxon>Streptomonospora</taxon>
    </lineage>
</organism>
<comment type="caution">
    <text evidence="1">The sequence shown here is derived from an EMBL/GenBank/DDBJ whole genome shotgun (WGS) entry which is preliminary data.</text>
</comment>
<name>A0ABU2KUY6_9ACTN</name>
<dbReference type="EMBL" id="JAVREK010000011">
    <property type="protein sequence ID" value="MDT0302938.1"/>
    <property type="molecule type" value="Genomic_DNA"/>
</dbReference>
<dbReference type="Proteomes" id="UP001183226">
    <property type="component" value="Unassembled WGS sequence"/>
</dbReference>
<proteinExistence type="predicted"/>
<accession>A0ABU2KUY6</accession>
<sequence length="105" mass="11280">MSAVAAELARLAAAANQHAWDYERTQAIGQALAHAGATGQPRNGCSCPLARHLSAISHQRVYVNAMEVIVDDTDEIDLTGDLRAISEFVRDIDAHPDRFAALRAA</sequence>
<protein>
    <submittedName>
        <fullName evidence="1">Uncharacterized protein</fullName>
    </submittedName>
</protein>
<reference evidence="2" key="1">
    <citation type="submission" date="2023-07" db="EMBL/GenBank/DDBJ databases">
        <title>30 novel species of actinomycetes from the DSMZ collection.</title>
        <authorList>
            <person name="Nouioui I."/>
        </authorList>
    </citation>
    <scope>NUCLEOTIDE SEQUENCE [LARGE SCALE GENOMIC DNA]</scope>
    <source>
        <strain evidence="2">DSM 45055</strain>
    </source>
</reference>
<gene>
    <name evidence="1" type="ORF">RM446_12515</name>
</gene>
<keyword evidence="2" id="KW-1185">Reference proteome</keyword>
<evidence type="ECO:0000313" key="2">
    <source>
        <dbReference type="Proteomes" id="UP001183226"/>
    </source>
</evidence>
<evidence type="ECO:0000313" key="1">
    <source>
        <dbReference type="EMBL" id="MDT0302938.1"/>
    </source>
</evidence>